<dbReference type="Gene3D" id="2.60.200.20">
    <property type="match status" value="1"/>
</dbReference>
<dbReference type="Proteomes" id="UP000000707">
    <property type="component" value="Unassembled WGS sequence"/>
</dbReference>
<proteinExistence type="predicted"/>
<protein>
    <recommendedName>
        <fullName evidence="1">FHA domain-containing protein</fullName>
    </recommendedName>
</protein>
<dbReference type="STRING" id="590646.G3B850"/>
<organism evidence="3">
    <name type="scientific">Candida tenuis (strain ATCC 10573 / BCRC 21748 / CBS 615 / JCM 9827 / NBRC 10315 / NRRL Y-1498 / VKM Y-70)</name>
    <name type="common">Yeast</name>
    <name type="synonym">Yamadazyma tenuis</name>
    <dbReference type="NCBI Taxonomy" id="590646"/>
    <lineage>
        <taxon>Eukaryota</taxon>
        <taxon>Fungi</taxon>
        <taxon>Dikarya</taxon>
        <taxon>Ascomycota</taxon>
        <taxon>Saccharomycotina</taxon>
        <taxon>Pichiomycetes</taxon>
        <taxon>Debaryomycetaceae</taxon>
        <taxon>Yamadazyma</taxon>
    </lineage>
</organism>
<feature type="domain" description="FHA" evidence="1">
    <location>
        <begin position="20"/>
        <end position="78"/>
    </location>
</feature>
<keyword evidence="3" id="KW-1185">Reference proteome</keyword>
<dbReference type="SUPFAM" id="SSF49879">
    <property type="entry name" value="SMAD/FHA domain"/>
    <property type="match status" value="1"/>
</dbReference>
<dbReference type="EMBL" id="GL996527">
    <property type="protein sequence ID" value="EGV62347.1"/>
    <property type="molecule type" value="Genomic_DNA"/>
</dbReference>
<accession>G3B850</accession>
<dbReference type="InterPro" id="IPR008984">
    <property type="entry name" value="SMAD_FHA_dom_sf"/>
</dbReference>
<dbReference type="Pfam" id="PF00498">
    <property type="entry name" value="FHA"/>
    <property type="match status" value="1"/>
</dbReference>
<dbReference type="AlphaFoldDB" id="G3B850"/>
<sequence>MSQPSCVTTRKITLYRDDLVSVRRASDNDFNRTAAPDNLFFKSSLLSKNHAILSYTNSKVYIQDTESSFGTVLNNKYVNFGSKVEIKDGDSVGFVIYKPYNFIRQKLDEDAYIDIDLVPLSVF</sequence>
<dbReference type="eggNOG" id="ENOG502QVGM">
    <property type="taxonomic scope" value="Eukaryota"/>
</dbReference>
<evidence type="ECO:0000313" key="3">
    <source>
        <dbReference type="Proteomes" id="UP000000707"/>
    </source>
</evidence>
<evidence type="ECO:0000313" key="2">
    <source>
        <dbReference type="EMBL" id="EGV62347.1"/>
    </source>
</evidence>
<feature type="non-terminal residue" evidence="2">
    <location>
        <position position="123"/>
    </location>
</feature>
<dbReference type="InterPro" id="IPR000253">
    <property type="entry name" value="FHA_dom"/>
</dbReference>
<gene>
    <name evidence="2" type="ORF">CANTEDRAFT_115811</name>
</gene>
<reference evidence="2 3" key="1">
    <citation type="journal article" date="2011" name="Proc. Natl. Acad. Sci. U.S.A.">
        <title>Comparative genomics of xylose-fermenting fungi for enhanced biofuel production.</title>
        <authorList>
            <person name="Wohlbach D.J."/>
            <person name="Kuo A."/>
            <person name="Sato T.K."/>
            <person name="Potts K.M."/>
            <person name="Salamov A.A."/>
            <person name="LaButti K.M."/>
            <person name="Sun H."/>
            <person name="Clum A."/>
            <person name="Pangilinan J.L."/>
            <person name="Lindquist E.A."/>
            <person name="Lucas S."/>
            <person name="Lapidus A."/>
            <person name="Jin M."/>
            <person name="Gunawan C."/>
            <person name="Balan V."/>
            <person name="Dale B.E."/>
            <person name="Jeffries T.W."/>
            <person name="Zinkel R."/>
            <person name="Barry K.W."/>
            <person name="Grigoriev I.V."/>
            <person name="Gasch A.P."/>
        </authorList>
    </citation>
    <scope>NUCLEOTIDE SEQUENCE [LARGE SCALE GENOMIC DNA]</scope>
    <source>
        <strain evidence="3">ATCC 10573 / BCRC 21748 / CBS 615 / JCM 9827 / NBRC 10315 / NRRL Y-1498 / VKM Y-70</strain>
    </source>
</reference>
<dbReference type="HOGENOM" id="CLU_2020657_0_0_1"/>
<name>G3B850_CANTC</name>
<dbReference type="OrthoDB" id="4096268at2759"/>
<dbReference type="PROSITE" id="PS50006">
    <property type="entry name" value="FHA_DOMAIN"/>
    <property type="match status" value="1"/>
</dbReference>
<evidence type="ECO:0000259" key="1">
    <source>
        <dbReference type="PROSITE" id="PS50006"/>
    </source>
</evidence>